<feature type="chain" id="PRO_5035730382" description="Transmembrane protein" evidence="2">
    <location>
        <begin position="21"/>
        <end position="102"/>
    </location>
</feature>
<accession>A0A8S1HXL3</accession>
<dbReference type="AlphaFoldDB" id="A0A8S1HXL3"/>
<gene>
    <name evidence="3" type="ORF">CAUJ_LOCUS16071</name>
</gene>
<evidence type="ECO:0000256" key="1">
    <source>
        <dbReference type="SAM" id="Phobius"/>
    </source>
</evidence>
<evidence type="ECO:0000313" key="4">
    <source>
        <dbReference type="Proteomes" id="UP000835052"/>
    </source>
</evidence>
<keyword evidence="1" id="KW-0812">Transmembrane</keyword>
<evidence type="ECO:0000313" key="3">
    <source>
        <dbReference type="EMBL" id="CAD6200173.1"/>
    </source>
</evidence>
<reference evidence="3" key="1">
    <citation type="submission" date="2020-10" db="EMBL/GenBank/DDBJ databases">
        <authorList>
            <person name="Kikuchi T."/>
        </authorList>
    </citation>
    <scope>NUCLEOTIDE SEQUENCE</scope>
    <source>
        <strain evidence="3">NKZ352</strain>
    </source>
</reference>
<keyword evidence="4" id="KW-1185">Reference proteome</keyword>
<sequence>MRIFFGLFVFSVFLVPYVETFGPLVTALDSFLDFMRNSLGAPPKSSEKPRIVEMRQYPHGPQLKKDQNVRPPENYPVKGVKDILQLSIFSAIVIINLFAFFE</sequence>
<evidence type="ECO:0000256" key="2">
    <source>
        <dbReference type="SAM" id="SignalP"/>
    </source>
</evidence>
<feature type="signal peptide" evidence="2">
    <location>
        <begin position="1"/>
        <end position="20"/>
    </location>
</feature>
<keyword evidence="1" id="KW-1133">Transmembrane helix</keyword>
<dbReference type="Proteomes" id="UP000835052">
    <property type="component" value="Unassembled WGS sequence"/>
</dbReference>
<dbReference type="EMBL" id="CAJGYM010000247">
    <property type="protein sequence ID" value="CAD6200173.1"/>
    <property type="molecule type" value="Genomic_DNA"/>
</dbReference>
<feature type="transmembrane region" description="Helical" evidence="1">
    <location>
        <begin position="83"/>
        <end position="101"/>
    </location>
</feature>
<protein>
    <recommendedName>
        <fullName evidence="5">Transmembrane protein</fullName>
    </recommendedName>
</protein>
<proteinExistence type="predicted"/>
<keyword evidence="2" id="KW-0732">Signal</keyword>
<organism evidence="3 4">
    <name type="scientific">Caenorhabditis auriculariae</name>
    <dbReference type="NCBI Taxonomy" id="2777116"/>
    <lineage>
        <taxon>Eukaryota</taxon>
        <taxon>Metazoa</taxon>
        <taxon>Ecdysozoa</taxon>
        <taxon>Nematoda</taxon>
        <taxon>Chromadorea</taxon>
        <taxon>Rhabditida</taxon>
        <taxon>Rhabditina</taxon>
        <taxon>Rhabditomorpha</taxon>
        <taxon>Rhabditoidea</taxon>
        <taxon>Rhabditidae</taxon>
        <taxon>Peloderinae</taxon>
        <taxon>Caenorhabditis</taxon>
    </lineage>
</organism>
<name>A0A8S1HXL3_9PELO</name>
<comment type="caution">
    <text evidence="3">The sequence shown here is derived from an EMBL/GenBank/DDBJ whole genome shotgun (WGS) entry which is preliminary data.</text>
</comment>
<evidence type="ECO:0008006" key="5">
    <source>
        <dbReference type="Google" id="ProtNLM"/>
    </source>
</evidence>
<keyword evidence="1" id="KW-0472">Membrane</keyword>